<dbReference type="OrthoDB" id="284734at2"/>
<feature type="domain" description="RNA polymerase sigma-70 region 4" evidence="8">
    <location>
        <begin position="130"/>
        <end position="178"/>
    </location>
</feature>
<dbReference type="InterPro" id="IPR039425">
    <property type="entry name" value="RNA_pol_sigma-70-like"/>
</dbReference>
<accession>A0A518EY60</accession>
<evidence type="ECO:0000313" key="10">
    <source>
        <dbReference type="Proteomes" id="UP000320390"/>
    </source>
</evidence>
<evidence type="ECO:0000256" key="5">
    <source>
        <dbReference type="ARBA" id="ARBA00023163"/>
    </source>
</evidence>
<evidence type="ECO:0000256" key="3">
    <source>
        <dbReference type="ARBA" id="ARBA00023082"/>
    </source>
</evidence>
<evidence type="ECO:0000259" key="8">
    <source>
        <dbReference type="Pfam" id="PF04545"/>
    </source>
</evidence>
<comment type="similarity">
    <text evidence="1">Belongs to the sigma-70 factor family. ECF subfamily.</text>
</comment>
<reference evidence="9 10" key="1">
    <citation type="submission" date="2019-02" db="EMBL/GenBank/DDBJ databases">
        <title>Deep-cultivation of Planctomycetes and their phenomic and genomic characterization uncovers novel biology.</title>
        <authorList>
            <person name="Wiegand S."/>
            <person name="Jogler M."/>
            <person name="Boedeker C."/>
            <person name="Pinto D."/>
            <person name="Vollmers J."/>
            <person name="Rivas-Marin E."/>
            <person name="Kohn T."/>
            <person name="Peeters S.H."/>
            <person name="Heuer A."/>
            <person name="Rast P."/>
            <person name="Oberbeckmann S."/>
            <person name="Bunk B."/>
            <person name="Jeske O."/>
            <person name="Meyerdierks A."/>
            <person name="Storesund J.E."/>
            <person name="Kallscheuer N."/>
            <person name="Luecker S."/>
            <person name="Lage O.M."/>
            <person name="Pohl T."/>
            <person name="Merkel B.J."/>
            <person name="Hornburger P."/>
            <person name="Mueller R.-W."/>
            <person name="Bruemmer F."/>
            <person name="Labrenz M."/>
            <person name="Spormann A.M."/>
            <person name="Op den Camp H."/>
            <person name="Overmann J."/>
            <person name="Amann R."/>
            <person name="Jetten M.S.M."/>
            <person name="Mascher T."/>
            <person name="Medema M.H."/>
            <person name="Devos D.P."/>
            <person name="Kaster A.-K."/>
            <person name="Ovreas L."/>
            <person name="Rohde M."/>
            <person name="Galperin M.Y."/>
            <person name="Jogler C."/>
        </authorList>
    </citation>
    <scope>NUCLEOTIDE SEQUENCE [LARGE SCALE GENOMIC DNA]</scope>
    <source>
        <strain evidence="9 10">Poly30</strain>
    </source>
</reference>
<keyword evidence="4" id="KW-0238">DNA-binding</keyword>
<dbReference type="RefSeq" id="WP_145202682.1">
    <property type="nucleotide sequence ID" value="NZ_CP036434.1"/>
</dbReference>
<dbReference type="NCBIfam" id="TIGR02937">
    <property type="entry name" value="sigma70-ECF"/>
    <property type="match status" value="1"/>
</dbReference>
<evidence type="ECO:0000256" key="1">
    <source>
        <dbReference type="ARBA" id="ARBA00010641"/>
    </source>
</evidence>
<dbReference type="InterPro" id="IPR013324">
    <property type="entry name" value="RNA_pol_sigma_r3/r4-like"/>
</dbReference>
<dbReference type="GO" id="GO:0003677">
    <property type="term" value="F:DNA binding"/>
    <property type="evidence" value="ECO:0007669"/>
    <property type="project" value="UniProtKB-KW"/>
</dbReference>
<dbReference type="InterPro" id="IPR014284">
    <property type="entry name" value="RNA_pol_sigma-70_dom"/>
</dbReference>
<dbReference type="InterPro" id="IPR007630">
    <property type="entry name" value="RNA_pol_sigma70_r4"/>
</dbReference>
<dbReference type="InterPro" id="IPR036388">
    <property type="entry name" value="WH-like_DNA-bd_sf"/>
</dbReference>
<feature type="region of interest" description="Disordered" evidence="6">
    <location>
        <begin position="94"/>
        <end position="116"/>
    </location>
</feature>
<dbReference type="InterPro" id="IPR007627">
    <property type="entry name" value="RNA_pol_sigma70_r2"/>
</dbReference>
<keyword evidence="2" id="KW-0805">Transcription regulation</keyword>
<evidence type="ECO:0000313" key="9">
    <source>
        <dbReference type="EMBL" id="QDV09022.1"/>
    </source>
</evidence>
<feature type="domain" description="RNA polymerase sigma-70 region 2" evidence="7">
    <location>
        <begin position="22"/>
        <end position="90"/>
    </location>
</feature>
<evidence type="ECO:0000259" key="7">
    <source>
        <dbReference type="Pfam" id="PF04542"/>
    </source>
</evidence>
<evidence type="ECO:0000256" key="2">
    <source>
        <dbReference type="ARBA" id="ARBA00023015"/>
    </source>
</evidence>
<dbReference type="GO" id="GO:0006352">
    <property type="term" value="P:DNA-templated transcription initiation"/>
    <property type="evidence" value="ECO:0007669"/>
    <property type="project" value="InterPro"/>
</dbReference>
<dbReference type="PANTHER" id="PTHR43133">
    <property type="entry name" value="RNA POLYMERASE ECF-TYPE SIGMA FACTO"/>
    <property type="match status" value="1"/>
</dbReference>
<evidence type="ECO:0000256" key="4">
    <source>
        <dbReference type="ARBA" id="ARBA00023125"/>
    </source>
</evidence>
<dbReference type="GO" id="GO:0016987">
    <property type="term" value="F:sigma factor activity"/>
    <property type="evidence" value="ECO:0007669"/>
    <property type="project" value="UniProtKB-KW"/>
</dbReference>
<dbReference type="PANTHER" id="PTHR43133:SF8">
    <property type="entry name" value="RNA POLYMERASE SIGMA FACTOR HI_1459-RELATED"/>
    <property type="match status" value="1"/>
</dbReference>
<proteinExistence type="inferred from homology"/>
<dbReference type="SUPFAM" id="SSF88659">
    <property type="entry name" value="Sigma3 and sigma4 domains of RNA polymerase sigma factors"/>
    <property type="match status" value="1"/>
</dbReference>
<dbReference type="AlphaFoldDB" id="A0A518EY60"/>
<evidence type="ECO:0000256" key="6">
    <source>
        <dbReference type="SAM" id="MobiDB-lite"/>
    </source>
</evidence>
<name>A0A518EY60_9BACT</name>
<protein>
    <submittedName>
        <fullName evidence="9">ECF RNA polymerase sigma factor SigK</fullName>
    </submittedName>
</protein>
<keyword evidence="5" id="KW-0804">Transcription</keyword>
<dbReference type="EMBL" id="CP036434">
    <property type="protein sequence ID" value="QDV09022.1"/>
    <property type="molecule type" value="Genomic_DNA"/>
</dbReference>
<keyword evidence="10" id="KW-1185">Reference proteome</keyword>
<organism evidence="9 10">
    <name type="scientific">Saltatorellus ferox</name>
    <dbReference type="NCBI Taxonomy" id="2528018"/>
    <lineage>
        <taxon>Bacteria</taxon>
        <taxon>Pseudomonadati</taxon>
        <taxon>Planctomycetota</taxon>
        <taxon>Planctomycetia</taxon>
        <taxon>Planctomycetia incertae sedis</taxon>
        <taxon>Saltatorellus</taxon>
    </lineage>
</organism>
<dbReference type="SUPFAM" id="SSF88946">
    <property type="entry name" value="Sigma2 domain of RNA polymerase sigma factors"/>
    <property type="match status" value="1"/>
</dbReference>
<keyword evidence="3" id="KW-0731">Sigma factor</keyword>
<dbReference type="Pfam" id="PF04545">
    <property type="entry name" value="Sigma70_r4"/>
    <property type="match status" value="1"/>
</dbReference>
<gene>
    <name evidence="9" type="primary">sigK_5</name>
    <name evidence="9" type="ORF">Poly30_45780</name>
</gene>
<feature type="compositionally biased region" description="Basic and acidic residues" evidence="6">
    <location>
        <begin position="100"/>
        <end position="110"/>
    </location>
</feature>
<dbReference type="Proteomes" id="UP000320390">
    <property type="component" value="Chromosome"/>
</dbReference>
<dbReference type="Gene3D" id="1.10.10.10">
    <property type="entry name" value="Winged helix-like DNA-binding domain superfamily/Winged helix DNA-binding domain"/>
    <property type="match status" value="1"/>
</dbReference>
<sequence>MDDLTLIEGLRARREPAVTAFLERYKSLLHHCIGHFESDVGAREDRYQDLVLYMLQRLDKDAFDPEKGSFGTWLYRVAWCRCVDMKRRESASGRPFLRTSGDDLPDRADESPGPEEVAGIEEVGGVVREALEELTQEERSLLDLRFVQGETLGEIAAELSISLEQAKYRLRRATISLRRVLVHNFAHEEALTEI</sequence>
<dbReference type="Gene3D" id="1.10.1740.10">
    <property type="match status" value="1"/>
</dbReference>
<dbReference type="Pfam" id="PF04542">
    <property type="entry name" value="Sigma70_r2"/>
    <property type="match status" value="1"/>
</dbReference>
<dbReference type="CDD" id="cd06171">
    <property type="entry name" value="Sigma70_r4"/>
    <property type="match status" value="1"/>
</dbReference>
<dbReference type="InterPro" id="IPR013325">
    <property type="entry name" value="RNA_pol_sigma_r2"/>
</dbReference>